<dbReference type="InterPro" id="IPR034660">
    <property type="entry name" value="DinB/YfiT-like"/>
</dbReference>
<dbReference type="InterPro" id="IPR024775">
    <property type="entry name" value="DinB-like"/>
</dbReference>
<organism evidence="2 3">
    <name type="scientific">Thermoflexibacter ruber</name>
    <dbReference type="NCBI Taxonomy" id="1003"/>
    <lineage>
        <taxon>Bacteria</taxon>
        <taxon>Pseudomonadati</taxon>
        <taxon>Bacteroidota</taxon>
        <taxon>Cytophagia</taxon>
        <taxon>Cytophagales</taxon>
        <taxon>Thermoflexibacteraceae</taxon>
        <taxon>Thermoflexibacter</taxon>
    </lineage>
</organism>
<dbReference type="Proteomes" id="UP000199513">
    <property type="component" value="Unassembled WGS sequence"/>
</dbReference>
<dbReference type="SUPFAM" id="SSF109854">
    <property type="entry name" value="DinB/YfiT-like putative metalloenzymes"/>
    <property type="match status" value="1"/>
</dbReference>
<dbReference type="STRING" id="1003.SAMN04488541_101042"/>
<keyword evidence="3" id="KW-1185">Reference proteome</keyword>
<name>A0A1I2EJB2_9BACT</name>
<dbReference type="EMBL" id="FONY01000010">
    <property type="protein sequence ID" value="SFE92727.1"/>
    <property type="molecule type" value="Genomic_DNA"/>
</dbReference>
<evidence type="ECO:0000313" key="2">
    <source>
        <dbReference type="EMBL" id="SFE92727.1"/>
    </source>
</evidence>
<evidence type="ECO:0000259" key="1">
    <source>
        <dbReference type="Pfam" id="PF12867"/>
    </source>
</evidence>
<dbReference type="Pfam" id="PF12867">
    <property type="entry name" value="DinB_2"/>
    <property type="match status" value="1"/>
</dbReference>
<reference evidence="2 3" key="1">
    <citation type="submission" date="2016-10" db="EMBL/GenBank/DDBJ databases">
        <authorList>
            <person name="de Groot N.N."/>
        </authorList>
    </citation>
    <scope>NUCLEOTIDE SEQUENCE [LARGE SCALE GENOMIC DNA]</scope>
    <source>
        <strain>GEY</strain>
        <strain evidence="3">DSM 9560</strain>
    </source>
</reference>
<protein>
    <submittedName>
        <fullName evidence="2">DinB superfamily protein</fullName>
    </submittedName>
</protein>
<proteinExistence type="predicted"/>
<sequence>MSLYRFKYICGIYKVAEVDNTKTMNKQAIKLLLSDNHKTFVDYIGSLTAEEFLLSKNSKWTPGQQLEHIYLGVRPVRQILGFPKLLFRLIWGKANRQSKTYDELVKKYLQKLENGGRATGRFIPKSVSLDRRDKLTNALQKEIVILNQRIDNFTEDELDKYILPHPLLGKLTIREMMYFTIYHVEHHKKLTERDLKQ</sequence>
<evidence type="ECO:0000313" key="3">
    <source>
        <dbReference type="Proteomes" id="UP000199513"/>
    </source>
</evidence>
<dbReference type="Gene3D" id="1.20.120.450">
    <property type="entry name" value="dinb family like domain"/>
    <property type="match status" value="1"/>
</dbReference>
<dbReference type="AlphaFoldDB" id="A0A1I2EJB2"/>
<gene>
    <name evidence="2" type="ORF">SAMN04488541_101042</name>
</gene>
<accession>A0A1I2EJB2</accession>
<feature type="domain" description="DinB-like" evidence="1">
    <location>
        <begin position="35"/>
        <end position="187"/>
    </location>
</feature>